<dbReference type="AlphaFoldDB" id="A0A2U2RKM8"/>
<evidence type="ECO:0008006" key="3">
    <source>
        <dbReference type="Google" id="ProtNLM"/>
    </source>
</evidence>
<sequence>MTHTISILVRADVDSESITLEVTGCLTPRTRDVLAAQIEKARSLGPRGPVVVDARGARHVDPIALQLLRSTADTTGALSTQWDHPAPVRFLLATPLPHCASGDPAGASTT</sequence>
<accession>A0A2U2RKM8</accession>
<proteinExistence type="predicted"/>
<comment type="caution">
    <text evidence="1">The sequence shown here is derived from an EMBL/GenBank/DDBJ whole genome shotgun (WGS) entry which is preliminary data.</text>
</comment>
<dbReference type="EMBL" id="QFKX01000002">
    <property type="protein sequence ID" value="PWH06423.1"/>
    <property type="molecule type" value="Genomic_DNA"/>
</dbReference>
<protein>
    <recommendedName>
        <fullName evidence="3">STAS domain-containing protein</fullName>
    </recommendedName>
</protein>
<dbReference type="OrthoDB" id="4882944at2"/>
<evidence type="ECO:0000313" key="2">
    <source>
        <dbReference type="Proteomes" id="UP000245590"/>
    </source>
</evidence>
<name>A0A2U2RKM8_9MICO</name>
<dbReference type="RefSeq" id="WP_109275016.1">
    <property type="nucleotide sequence ID" value="NZ_QFKX01000002.1"/>
</dbReference>
<organism evidence="1 2">
    <name type="scientific">Brachybacterium endophyticum</name>
    <dbReference type="NCBI Taxonomy" id="2182385"/>
    <lineage>
        <taxon>Bacteria</taxon>
        <taxon>Bacillati</taxon>
        <taxon>Actinomycetota</taxon>
        <taxon>Actinomycetes</taxon>
        <taxon>Micrococcales</taxon>
        <taxon>Dermabacteraceae</taxon>
        <taxon>Brachybacterium</taxon>
    </lineage>
</organism>
<gene>
    <name evidence="1" type="ORF">DEO23_05480</name>
</gene>
<keyword evidence="2" id="KW-1185">Reference proteome</keyword>
<evidence type="ECO:0000313" key="1">
    <source>
        <dbReference type="EMBL" id="PWH06423.1"/>
    </source>
</evidence>
<reference evidence="1 2" key="1">
    <citation type="submission" date="2018-05" db="EMBL/GenBank/DDBJ databases">
        <title>Brachybacterium sp. M1HQ-2T, whole genome shotgun sequence.</title>
        <authorList>
            <person name="Tuo L."/>
        </authorList>
    </citation>
    <scope>NUCLEOTIDE SEQUENCE [LARGE SCALE GENOMIC DNA]</scope>
    <source>
        <strain evidence="1 2">M1HQ-2</strain>
    </source>
</reference>
<dbReference type="Proteomes" id="UP000245590">
    <property type="component" value="Unassembled WGS sequence"/>
</dbReference>